<sequence length="497" mass="53478">MLSRVIRRFWNDQRGYVIALTLIAMPLLLGFSLLVIDVGRGNNLHTDLQNAVDALALAGARELDGSSDSITRAEAAMSNLVKNQARFSNGGPVLIEADEVEWYFLTEIPASDDTRIDAAWIDNYKTNDGADAIYVMVVSHDRPMTTLFPLPVGLTKDTVDFRASAVATYEVAACDVTPIFICNPYEAEGEGAFQERFASGDLYARAITMNMLSGSNAAAGPGNFGFLAVSGSGANVLRDALATNSPGACYSRRNLITEPGQQTGPVEQGINVRFDIYAGSMNSYRNQLGFRPAANVRKAAEKPDKCDQYKLETDRTKALEPPSGAVSQTLPGGTLHTQSWQTDLQDYWKVNHPVDVANDVVQVPNIPKTSYPGQGTPTTPSRYDIYNYEIAQNLLSGPGHTSPNGNIGAPQCYSGPAAPAGAADRRIIFAAVVNCNSAKIKGRTDVAAGDIEGFTSMFVTKPVDGGSKLSLEIIDITGNKGRGTLETFIREEAYLVR</sequence>
<feature type="domain" description="Putative Flp pilus-assembly TadG-like N-terminal" evidence="2">
    <location>
        <begin position="15"/>
        <end position="61"/>
    </location>
</feature>
<dbReference type="InterPro" id="IPR028087">
    <property type="entry name" value="Tad_N"/>
</dbReference>
<evidence type="ECO:0000256" key="1">
    <source>
        <dbReference type="SAM" id="Phobius"/>
    </source>
</evidence>
<gene>
    <name evidence="3" type="ORF">EV132_108161</name>
</gene>
<feature type="transmembrane region" description="Helical" evidence="1">
    <location>
        <begin position="16"/>
        <end position="36"/>
    </location>
</feature>
<dbReference type="Proteomes" id="UP000294576">
    <property type="component" value="Unassembled WGS sequence"/>
</dbReference>
<proteinExistence type="predicted"/>
<keyword evidence="1" id="KW-0812">Transmembrane</keyword>
<name>A0A4R3Q1I4_RHISU</name>
<evidence type="ECO:0000313" key="4">
    <source>
        <dbReference type="Proteomes" id="UP000294576"/>
    </source>
</evidence>
<reference evidence="3 4" key="1">
    <citation type="submission" date="2019-03" db="EMBL/GenBank/DDBJ databases">
        <title>Genomic Encyclopedia of Type Strains, Phase IV (KMG-V): Genome sequencing to study the core and pangenomes of soil and plant-associated prokaryotes.</title>
        <authorList>
            <person name="Whitman W."/>
        </authorList>
    </citation>
    <scope>NUCLEOTIDE SEQUENCE [LARGE SCALE GENOMIC DNA]</scope>
    <source>
        <strain evidence="3 4">Hc14</strain>
    </source>
</reference>
<accession>A0A4R3Q1I4</accession>
<organism evidence="3 4">
    <name type="scientific">Rhizobium sullae</name>
    <name type="common">Rhizobium hedysari</name>
    <dbReference type="NCBI Taxonomy" id="50338"/>
    <lineage>
        <taxon>Bacteria</taxon>
        <taxon>Pseudomonadati</taxon>
        <taxon>Pseudomonadota</taxon>
        <taxon>Alphaproteobacteria</taxon>
        <taxon>Hyphomicrobiales</taxon>
        <taxon>Rhizobiaceae</taxon>
        <taxon>Rhizobium/Agrobacterium group</taxon>
        <taxon>Rhizobium</taxon>
    </lineage>
</organism>
<dbReference type="Pfam" id="PF13400">
    <property type="entry name" value="Tad"/>
    <property type="match status" value="1"/>
</dbReference>
<dbReference type="EMBL" id="SMBH01000008">
    <property type="protein sequence ID" value="TCU14791.1"/>
    <property type="molecule type" value="Genomic_DNA"/>
</dbReference>
<keyword evidence="1" id="KW-1133">Transmembrane helix</keyword>
<evidence type="ECO:0000313" key="3">
    <source>
        <dbReference type="EMBL" id="TCU14791.1"/>
    </source>
</evidence>
<protein>
    <submittedName>
        <fullName evidence="3">Putative Flp pilus-assembly TadE/G-like protein</fullName>
    </submittedName>
</protein>
<keyword evidence="1" id="KW-0472">Membrane</keyword>
<comment type="caution">
    <text evidence="3">The sequence shown here is derived from an EMBL/GenBank/DDBJ whole genome shotgun (WGS) entry which is preliminary data.</text>
</comment>
<dbReference type="AlphaFoldDB" id="A0A4R3Q1I4"/>
<evidence type="ECO:0000259" key="2">
    <source>
        <dbReference type="Pfam" id="PF13400"/>
    </source>
</evidence>